<dbReference type="FunFam" id="3.30.300.30:FF:000002">
    <property type="entry name" value="Long-chain fatty acid transport protein 1"/>
    <property type="match status" value="1"/>
</dbReference>
<evidence type="ECO:0000256" key="1">
    <source>
        <dbReference type="ARBA" id="ARBA00006432"/>
    </source>
</evidence>
<keyword evidence="4" id="KW-0067">ATP-binding</keyword>
<gene>
    <name evidence="6" type="ORF">NPX13_g8699</name>
</gene>
<dbReference type="GO" id="GO:0005777">
    <property type="term" value="C:peroxisome"/>
    <property type="evidence" value="ECO:0007669"/>
    <property type="project" value="TreeGrafter"/>
</dbReference>
<evidence type="ECO:0000313" key="7">
    <source>
        <dbReference type="Proteomes" id="UP001148614"/>
    </source>
</evidence>
<dbReference type="SUPFAM" id="SSF56801">
    <property type="entry name" value="Acetyl-CoA synthetase-like"/>
    <property type="match status" value="1"/>
</dbReference>
<sequence length="576" mass="64203">MFDHVFEDRVGTPAGDDPCLIFEGRTWTYTQFRNAIIPIANWLLKDLGVKKDEVVALNGGNTPEYLMIMFAIEAIGGATALLNCNLTGNALSHSVKLSTARYLIADKDVQKLVSPVEAELKDTGVDTVYYCPTFVEALKDTNPLPRERRMNLQPTDMAYLLYTSGTTGLPKGVVLPRLRPPTLGKGVGGYLRLKPGDRMYTCLPLYHASGLGLCTLPCLWSGATVVLGRKFSHSKFWPEVRESKATHIQYVGELCRYLVNAPPSPLDRSHKVRMAWGNGMRPDVWERFRERFGIECINELYGASDGITTTTNPNRGDFSRNAVSVRGPLWHLLNRDEKRIKVDPDTLEVIRGKDGWAIEAKADETGELINKMDPNTPDAGTPQYFGNRSATTKRRITDVFSKGDLWFRSGDLMRLDSQGRLFFVDRLGDTFRWHSENVSTNEVSDVVGKFPQIAETNVYGVLVPNADGRAGCAAVVPSDDILNGKKELDFTALAEHCLASLPRYAVPLFLRVTKSLDYTGTHKMQKQKLRTEGIDISAIKESSAEDRMYWLPPGSQTYVPFADKDLDALKGGRVRL</sequence>
<comment type="caution">
    <text evidence="6">The sequence shown here is derived from an EMBL/GenBank/DDBJ whole genome shotgun (WGS) entry which is preliminary data.</text>
</comment>
<feature type="domain" description="AMP-dependent synthetase/ligase" evidence="5">
    <location>
        <begin position="9"/>
        <end position="325"/>
    </location>
</feature>
<keyword evidence="7" id="KW-1185">Reference proteome</keyword>
<dbReference type="Gene3D" id="3.40.50.12780">
    <property type="entry name" value="N-terminal domain of ligase-like"/>
    <property type="match status" value="1"/>
</dbReference>
<evidence type="ECO:0000256" key="2">
    <source>
        <dbReference type="ARBA" id="ARBA00022598"/>
    </source>
</evidence>
<dbReference type="InterPro" id="IPR000873">
    <property type="entry name" value="AMP-dep_synth/lig_dom"/>
</dbReference>
<dbReference type="InterPro" id="IPR042099">
    <property type="entry name" value="ANL_N_sf"/>
</dbReference>
<dbReference type="PROSITE" id="PS00455">
    <property type="entry name" value="AMP_BINDING"/>
    <property type="match status" value="1"/>
</dbReference>
<dbReference type="EMBL" id="JANPWZ010001957">
    <property type="protein sequence ID" value="KAJ3562088.1"/>
    <property type="molecule type" value="Genomic_DNA"/>
</dbReference>
<evidence type="ECO:0000313" key="6">
    <source>
        <dbReference type="EMBL" id="KAJ3562088.1"/>
    </source>
</evidence>
<dbReference type="GO" id="GO:0044539">
    <property type="term" value="P:long-chain fatty acid import into cell"/>
    <property type="evidence" value="ECO:0007669"/>
    <property type="project" value="TreeGrafter"/>
</dbReference>
<dbReference type="Gene3D" id="3.30.300.30">
    <property type="match status" value="1"/>
</dbReference>
<dbReference type="Pfam" id="PF00501">
    <property type="entry name" value="AMP-binding"/>
    <property type="match status" value="1"/>
</dbReference>
<dbReference type="PANTHER" id="PTHR43107:SF15">
    <property type="entry name" value="FATTY ACID TRANSPORT PROTEIN 3, ISOFORM A"/>
    <property type="match status" value="1"/>
</dbReference>
<keyword evidence="2" id="KW-0436">Ligase</keyword>
<evidence type="ECO:0000256" key="3">
    <source>
        <dbReference type="ARBA" id="ARBA00022741"/>
    </source>
</evidence>
<organism evidence="6 7">
    <name type="scientific">Xylaria arbuscula</name>
    <dbReference type="NCBI Taxonomy" id="114810"/>
    <lineage>
        <taxon>Eukaryota</taxon>
        <taxon>Fungi</taxon>
        <taxon>Dikarya</taxon>
        <taxon>Ascomycota</taxon>
        <taxon>Pezizomycotina</taxon>
        <taxon>Sordariomycetes</taxon>
        <taxon>Xylariomycetidae</taxon>
        <taxon>Xylariales</taxon>
        <taxon>Xylariaceae</taxon>
        <taxon>Xylaria</taxon>
    </lineage>
</organism>
<dbReference type="GO" id="GO:0005811">
    <property type="term" value="C:lipid droplet"/>
    <property type="evidence" value="ECO:0007669"/>
    <property type="project" value="TreeGrafter"/>
</dbReference>
<reference evidence="6" key="1">
    <citation type="submission" date="2022-07" db="EMBL/GenBank/DDBJ databases">
        <title>Genome Sequence of Xylaria arbuscula.</title>
        <authorList>
            <person name="Buettner E."/>
        </authorList>
    </citation>
    <scope>NUCLEOTIDE SEQUENCE</scope>
    <source>
        <strain evidence="6">VT107</strain>
    </source>
</reference>
<dbReference type="GO" id="GO:0004467">
    <property type="term" value="F:long-chain fatty acid-CoA ligase activity"/>
    <property type="evidence" value="ECO:0007669"/>
    <property type="project" value="TreeGrafter"/>
</dbReference>
<dbReference type="InterPro" id="IPR045851">
    <property type="entry name" value="AMP-bd_C_sf"/>
</dbReference>
<dbReference type="Proteomes" id="UP001148614">
    <property type="component" value="Unassembled WGS sequence"/>
</dbReference>
<dbReference type="GO" id="GO:0005524">
    <property type="term" value="F:ATP binding"/>
    <property type="evidence" value="ECO:0007669"/>
    <property type="project" value="UniProtKB-KW"/>
</dbReference>
<evidence type="ECO:0000256" key="4">
    <source>
        <dbReference type="ARBA" id="ARBA00022840"/>
    </source>
</evidence>
<dbReference type="PANTHER" id="PTHR43107">
    <property type="entry name" value="LONG-CHAIN FATTY ACID TRANSPORT PROTEIN"/>
    <property type="match status" value="1"/>
</dbReference>
<comment type="similarity">
    <text evidence="1">Belongs to the ATP-dependent AMP-binding enzyme family.</text>
</comment>
<dbReference type="InterPro" id="IPR020845">
    <property type="entry name" value="AMP-binding_CS"/>
</dbReference>
<dbReference type="GO" id="GO:0009898">
    <property type="term" value="C:cytoplasmic side of plasma membrane"/>
    <property type="evidence" value="ECO:0007669"/>
    <property type="project" value="TreeGrafter"/>
</dbReference>
<evidence type="ECO:0000259" key="5">
    <source>
        <dbReference type="Pfam" id="PF00501"/>
    </source>
</evidence>
<keyword evidence="3" id="KW-0547">Nucleotide-binding</keyword>
<name>A0A9W8N7Y7_9PEZI</name>
<dbReference type="VEuPathDB" id="FungiDB:F4678DRAFT_67469"/>
<dbReference type="AlphaFoldDB" id="A0A9W8N7Y7"/>
<dbReference type="GO" id="GO:0005324">
    <property type="term" value="F:long-chain fatty acid transmembrane transporter activity"/>
    <property type="evidence" value="ECO:0007669"/>
    <property type="project" value="TreeGrafter"/>
</dbReference>
<proteinExistence type="inferred from homology"/>
<protein>
    <recommendedName>
        <fullName evidence="5">AMP-dependent synthetase/ligase domain-containing protein</fullName>
    </recommendedName>
</protein>
<accession>A0A9W8N7Y7</accession>